<dbReference type="InterPro" id="IPR007612">
    <property type="entry name" value="LOR"/>
</dbReference>
<dbReference type="InterPro" id="IPR038595">
    <property type="entry name" value="LOR_sf"/>
</dbReference>
<keyword evidence="4" id="KW-1185">Reference proteome</keyword>
<feature type="compositionally biased region" description="Polar residues" evidence="2">
    <location>
        <begin position="318"/>
        <end position="335"/>
    </location>
</feature>
<dbReference type="AlphaFoldDB" id="A0A1L7XP01"/>
<reference evidence="3 4" key="1">
    <citation type="submission" date="2016-03" db="EMBL/GenBank/DDBJ databases">
        <authorList>
            <person name="Ploux O."/>
        </authorList>
    </citation>
    <scope>NUCLEOTIDE SEQUENCE [LARGE SCALE GENOMIC DNA]</scope>
    <source>
        <strain evidence="3 4">UAMH 11012</strain>
    </source>
</reference>
<name>A0A1L7XP01_9HELO</name>
<gene>
    <name evidence="3" type="ORF">PAC_16682</name>
</gene>
<feature type="compositionally biased region" description="Polar residues" evidence="2">
    <location>
        <begin position="82"/>
        <end position="124"/>
    </location>
</feature>
<dbReference type="EMBL" id="FJOG01000039">
    <property type="protein sequence ID" value="CZR66781.1"/>
    <property type="molecule type" value="Genomic_DNA"/>
</dbReference>
<proteinExistence type="inferred from homology"/>
<dbReference type="Pfam" id="PF04525">
    <property type="entry name" value="LOR"/>
    <property type="match status" value="1"/>
</dbReference>
<comment type="similarity">
    <text evidence="1">Belongs to the LOR family.</text>
</comment>
<feature type="compositionally biased region" description="Polar residues" evidence="2">
    <location>
        <begin position="342"/>
        <end position="357"/>
    </location>
</feature>
<sequence length="954" mass="105156">MFEDDEFTRSLKPTQIVDRGSRVFSTEDSDMMNMIFQYLESDADKAAKEAAALTGKKWEPPQLEFDPSLVADFQKFSEYQEESSPSPTVSLFSESGSFNVSGASGLTTPRSLSNRSSRAPSRTEQAADELHMTTKPAHKISPPQKHARLAPSPPAAPSPRFERRATQNEVASPVRSPSPQRPAAPRKYELSDPPQEKRQNSYSDAHWPSLATVASKYERKGSRQNSYRNTVPVPPMATGARRDELEELGQAPKPAFHSLYSPTVYGAPQEKKRSQDITRPAYGASNSPLLESSARPRTSNEVSPSPYRSSYSPENSSARTYESRASQNSYRNTLPSVAESGIRNNEPTYSPSVRQNRPQPPPTDPSLRRYESFRMSGASAGRYQLKDAQENFPVNERKDSLDKLVQPKASMRSRFSFPKPMRATVTSFVDILPHAPPSPAATPPGESAAILSPEQFRIPTPDFSLPPRPKKEVAPSTEPLPSVLSVGRKDASTEIPTSVLYPARSSSGRSSRSATFRLSAPSLTIQIPESSRPAPQKVEHSSPGLTGALNKIKHESILARPRPKPRAQEIDDEDLARVRNAPTPPPKIVDASDSVLVRPRPKPALKSRTPSPPPVVEASSVPARVSRPPPVPAAFSFEAPKSEDVNTSEPVLARPMNKKTTFGSPTSPKRYTLEDSAPMIPAPNFSRTAHTHNVNYTFQAGPLQEPAPEELAAQFEEQEPVNVRPLNVRRHSDETEEHAKALKHDIPHAPAYKTYQQVHPLESASQKKAQALSQARWFHDGFCAGSDGLQLTMSRRVATFSKLEWAVESSDESRNVRCFTQTNTLSRRTDFFAGNEVGEKLFAFQRKTGSTRVGETADGTGLFSVRNSSFGMSPYWVVNTTADEKDSTKQWIAKGDDNLTHVSVTWGGFSVGRIACAPRKGKHTYTVDVSAEMNYAIMAALVTVFDDWRMDHAC</sequence>
<feature type="compositionally biased region" description="Basic and acidic residues" evidence="2">
    <location>
        <begin position="384"/>
        <end position="402"/>
    </location>
</feature>
<protein>
    <submittedName>
        <fullName evidence="3">Uncharacterized protein</fullName>
    </submittedName>
</protein>
<feature type="compositionally biased region" description="Low complexity" evidence="2">
    <location>
        <begin position="303"/>
        <end position="317"/>
    </location>
</feature>
<feature type="compositionally biased region" description="Polar residues" evidence="2">
    <location>
        <begin position="658"/>
        <end position="669"/>
    </location>
</feature>
<feature type="compositionally biased region" description="Low complexity" evidence="2">
    <location>
        <begin position="170"/>
        <end position="185"/>
    </location>
</feature>
<feature type="compositionally biased region" description="Low complexity" evidence="2">
    <location>
        <begin position="504"/>
        <end position="513"/>
    </location>
</feature>
<accession>A0A1L7XP01</accession>
<dbReference type="Proteomes" id="UP000184330">
    <property type="component" value="Unassembled WGS sequence"/>
</dbReference>
<dbReference type="SUPFAM" id="SSF54518">
    <property type="entry name" value="Tubby C-terminal domain-like"/>
    <property type="match status" value="1"/>
</dbReference>
<feature type="compositionally biased region" description="Basic and acidic residues" evidence="2">
    <location>
        <begin position="186"/>
        <end position="199"/>
    </location>
</feature>
<evidence type="ECO:0000313" key="3">
    <source>
        <dbReference type="EMBL" id="CZR66781.1"/>
    </source>
</evidence>
<dbReference type="OrthoDB" id="97518at2759"/>
<evidence type="ECO:0000313" key="4">
    <source>
        <dbReference type="Proteomes" id="UP000184330"/>
    </source>
</evidence>
<evidence type="ECO:0000256" key="2">
    <source>
        <dbReference type="SAM" id="MobiDB-lite"/>
    </source>
</evidence>
<feature type="region of interest" description="Disordered" evidence="2">
    <location>
        <begin position="457"/>
        <end position="676"/>
    </location>
</feature>
<dbReference type="InterPro" id="IPR025659">
    <property type="entry name" value="Tubby-like_C"/>
</dbReference>
<evidence type="ECO:0000256" key="1">
    <source>
        <dbReference type="ARBA" id="ARBA00005437"/>
    </source>
</evidence>
<feature type="region of interest" description="Disordered" evidence="2">
    <location>
        <begin position="79"/>
        <end position="407"/>
    </location>
</feature>
<feature type="compositionally biased region" description="Low complexity" evidence="2">
    <location>
        <begin position="616"/>
        <end position="626"/>
    </location>
</feature>
<organism evidence="3 4">
    <name type="scientific">Phialocephala subalpina</name>
    <dbReference type="NCBI Taxonomy" id="576137"/>
    <lineage>
        <taxon>Eukaryota</taxon>
        <taxon>Fungi</taxon>
        <taxon>Dikarya</taxon>
        <taxon>Ascomycota</taxon>
        <taxon>Pezizomycotina</taxon>
        <taxon>Leotiomycetes</taxon>
        <taxon>Helotiales</taxon>
        <taxon>Mollisiaceae</taxon>
        <taxon>Phialocephala</taxon>
        <taxon>Phialocephala fortinii species complex</taxon>
    </lineage>
</organism>
<feature type="compositionally biased region" description="Polar residues" evidence="2">
    <location>
        <begin position="284"/>
        <end position="302"/>
    </location>
</feature>
<dbReference type="Gene3D" id="2.40.160.200">
    <property type="entry name" value="LURP1-related"/>
    <property type="match status" value="1"/>
</dbReference>